<evidence type="ECO:0000313" key="11">
    <source>
        <dbReference type="EMBL" id="KAJ7315082.1"/>
    </source>
</evidence>
<keyword evidence="6" id="KW-0276">Fatty acid metabolism</keyword>
<evidence type="ECO:0000256" key="6">
    <source>
        <dbReference type="ARBA" id="ARBA00022832"/>
    </source>
</evidence>
<dbReference type="GO" id="GO:0055088">
    <property type="term" value="P:lipid homeostasis"/>
    <property type="evidence" value="ECO:0007669"/>
    <property type="project" value="TreeGrafter"/>
</dbReference>
<dbReference type="Pfam" id="PF22924">
    <property type="entry name" value="ACOX_C_alpha1"/>
    <property type="match status" value="1"/>
</dbReference>
<comment type="similarity">
    <text evidence="3">Belongs to the acyl-CoA oxidase family.</text>
</comment>
<evidence type="ECO:0000256" key="3">
    <source>
        <dbReference type="ARBA" id="ARBA00006288"/>
    </source>
</evidence>
<dbReference type="GO" id="GO:0005777">
    <property type="term" value="C:peroxisome"/>
    <property type="evidence" value="ECO:0007669"/>
    <property type="project" value="InterPro"/>
</dbReference>
<evidence type="ECO:0000256" key="5">
    <source>
        <dbReference type="ARBA" id="ARBA00022827"/>
    </source>
</evidence>
<evidence type="ECO:0000259" key="9">
    <source>
        <dbReference type="Pfam" id="PF01756"/>
    </source>
</evidence>
<protein>
    <submittedName>
        <fullName evidence="11">Acyl-coenzyme A oxidase (Acyl-CoA oxidase)</fullName>
    </submittedName>
</protein>
<name>A0A9X0CCG1_9CNID</name>
<dbReference type="PANTHER" id="PTHR10909:SF250">
    <property type="entry name" value="PEROXISOMAL ACYL-COENZYME A OXIDASE 1"/>
    <property type="match status" value="1"/>
</dbReference>
<dbReference type="InterPro" id="IPR012258">
    <property type="entry name" value="Acyl-CoA_oxidase"/>
</dbReference>
<dbReference type="PANTHER" id="PTHR10909">
    <property type="entry name" value="ELECTRON TRANSPORT OXIDOREDUCTASE"/>
    <property type="match status" value="1"/>
</dbReference>
<comment type="caution">
    <text evidence="11">The sequence shown here is derived from an EMBL/GenBank/DDBJ whole genome shotgun (WGS) entry which is preliminary data.</text>
</comment>
<dbReference type="InterPro" id="IPR002655">
    <property type="entry name" value="Acyl-CoA_oxidase_C"/>
</dbReference>
<dbReference type="SUPFAM" id="SSF47203">
    <property type="entry name" value="Acyl-CoA dehydrogenase C-terminal domain-like"/>
    <property type="match status" value="2"/>
</dbReference>
<sequence>MHAITSGLKAFSTSTSMRHAETCRLACGGHGYLLYSSLPEMYTLLNAACTYEGDNDVLYLQVARYLIKSASQLQEGKAPILSFLSRKSELCPVKSAEGFFDPRVQRKIYQDRTSSEVMTVAERLQSRIFSGMDSADAWNEVSVDLVRCAKGYSNCVMVLYLLESMEKLSGVSSSLRRVLKSLADLFVLWGIAENSGSFLEAGVLDCGQIQTIRQQVYTLMDQLRPEAVSLVDAFDYSDYVLNSPLGRYDGNVYEDLFRWAQRSALNNEQVQPGYYKYLRPLMQSNKSKL</sequence>
<dbReference type="GO" id="GO:0071949">
    <property type="term" value="F:FAD binding"/>
    <property type="evidence" value="ECO:0007669"/>
    <property type="project" value="InterPro"/>
</dbReference>
<evidence type="ECO:0000256" key="4">
    <source>
        <dbReference type="ARBA" id="ARBA00022630"/>
    </source>
</evidence>
<dbReference type="FunFam" id="1.20.140.10:FF:000007">
    <property type="entry name" value="Acyl-coenzyme A oxidase"/>
    <property type="match status" value="1"/>
</dbReference>
<proteinExistence type="inferred from homology"/>
<evidence type="ECO:0000256" key="8">
    <source>
        <dbReference type="ARBA" id="ARBA00023098"/>
    </source>
</evidence>
<dbReference type="GO" id="GO:0003997">
    <property type="term" value="F:acyl-CoA oxidase activity"/>
    <property type="evidence" value="ECO:0007669"/>
    <property type="project" value="InterPro"/>
</dbReference>
<feature type="domain" description="Acyl-CoA oxidase C-alpha1" evidence="10">
    <location>
        <begin position="1"/>
        <end position="67"/>
    </location>
</feature>
<organism evidence="11 12">
    <name type="scientific">Desmophyllum pertusum</name>
    <dbReference type="NCBI Taxonomy" id="174260"/>
    <lineage>
        <taxon>Eukaryota</taxon>
        <taxon>Metazoa</taxon>
        <taxon>Cnidaria</taxon>
        <taxon>Anthozoa</taxon>
        <taxon>Hexacorallia</taxon>
        <taxon>Scleractinia</taxon>
        <taxon>Caryophylliina</taxon>
        <taxon>Caryophylliidae</taxon>
        <taxon>Desmophyllum</taxon>
    </lineage>
</organism>
<dbReference type="Gene3D" id="1.20.140.10">
    <property type="entry name" value="Butyryl-CoA Dehydrogenase, subunit A, domain 3"/>
    <property type="match status" value="2"/>
</dbReference>
<dbReference type="InterPro" id="IPR036250">
    <property type="entry name" value="AcylCo_DH-like_C"/>
</dbReference>
<evidence type="ECO:0000256" key="2">
    <source>
        <dbReference type="ARBA" id="ARBA00004846"/>
    </source>
</evidence>
<keyword evidence="5" id="KW-0274">FAD</keyword>
<dbReference type="GO" id="GO:0005504">
    <property type="term" value="F:fatty acid binding"/>
    <property type="evidence" value="ECO:0007669"/>
    <property type="project" value="TreeGrafter"/>
</dbReference>
<dbReference type="Proteomes" id="UP001163046">
    <property type="component" value="Unassembled WGS sequence"/>
</dbReference>
<evidence type="ECO:0000259" key="10">
    <source>
        <dbReference type="Pfam" id="PF22924"/>
    </source>
</evidence>
<keyword evidence="7" id="KW-0560">Oxidoreductase</keyword>
<dbReference type="InterPro" id="IPR055060">
    <property type="entry name" value="ACOX_C_alpha1"/>
</dbReference>
<accession>A0A9X0CCG1</accession>
<dbReference type="Pfam" id="PF01756">
    <property type="entry name" value="ACOX"/>
    <property type="match status" value="1"/>
</dbReference>
<evidence type="ECO:0000313" key="12">
    <source>
        <dbReference type="Proteomes" id="UP001163046"/>
    </source>
</evidence>
<keyword evidence="12" id="KW-1185">Reference proteome</keyword>
<keyword evidence="4" id="KW-0285">Flavoprotein</keyword>
<comment type="pathway">
    <text evidence="2">Lipid metabolism; peroxisomal fatty acid beta-oxidation.</text>
</comment>
<feature type="domain" description="Acyl-CoA oxidase C-terminal" evidence="9">
    <location>
        <begin position="101"/>
        <end position="283"/>
    </location>
</feature>
<gene>
    <name evidence="11" type="primary">ACOX2_4</name>
    <name evidence="11" type="ORF">OS493_038948</name>
</gene>
<comment type="cofactor">
    <cofactor evidence="1">
        <name>FAD</name>
        <dbReference type="ChEBI" id="CHEBI:57692"/>
    </cofactor>
</comment>
<reference evidence="11" key="1">
    <citation type="submission" date="2023-01" db="EMBL/GenBank/DDBJ databases">
        <title>Genome assembly of the deep-sea coral Lophelia pertusa.</title>
        <authorList>
            <person name="Herrera S."/>
            <person name="Cordes E."/>
        </authorList>
    </citation>
    <scope>NUCLEOTIDE SEQUENCE</scope>
    <source>
        <strain evidence="11">USNM1676648</strain>
        <tissue evidence="11">Polyp</tissue>
    </source>
</reference>
<dbReference type="OrthoDB" id="538336at2759"/>
<evidence type="ECO:0000256" key="7">
    <source>
        <dbReference type="ARBA" id="ARBA00023002"/>
    </source>
</evidence>
<keyword evidence="8" id="KW-0443">Lipid metabolism</keyword>
<dbReference type="AlphaFoldDB" id="A0A9X0CCG1"/>
<dbReference type="EMBL" id="MU827913">
    <property type="protein sequence ID" value="KAJ7315082.1"/>
    <property type="molecule type" value="Genomic_DNA"/>
</dbReference>
<dbReference type="GO" id="GO:0033540">
    <property type="term" value="P:fatty acid beta-oxidation using acyl-CoA oxidase"/>
    <property type="evidence" value="ECO:0007669"/>
    <property type="project" value="TreeGrafter"/>
</dbReference>
<evidence type="ECO:0000256" key="1">
    <source>
        <dbReference type="ARBA" id="ARBA00001974"/>
    </source>
</evidence>